<feature type="compositionally biased region" description="Basic and acidic residues" evidence="1">
    <location>
        <begin position="100"/>
        <end position="114"/>
    </location>
</feature>
<accession>A0A3N4HCT9</accession>
<feature type="compositionally biased region" description="Polar residues" evidence="1">
    <location>
        <begin position="131"/>
        <end position="140"/>
    </location>
</feature>
<evidence type="ECO:0000313" key="3">
    <source>
        <dbReference type="Proteomes" id="UP000275078"/>
    </source>
</evidence>
<feature type="region of interest" description="Disordered" evidence="1">
    <location>
        <begin position="158"/>
        <end position="246"/>
    </location>
</feature>
<proteinExistence type="predicted"/>
<feature type="region of interest" description="Disordered" evidence="1">
    <location>
        <begin position="100"/>
        <end position="145"/>
    </location>
</feature>
<gene>
    <name evidence="2" type="ORF">BJ508DRAFT_314992</name>
</gene>
<evidence type="ECO:0000256" key="1">
    <source>
        <dbReference type="SAM" id="MobiDB-lite"/>
    </source>
</evidence>
<dbReference type="EMBL" id="ML119877">
    <property type="protein sequence ID" value="RPA72153.1"/>
    <property type="molecule type" value="Genomic_DNA"/>
</dbReference>
<name>A0A3N4HCT9_ASCIM</name>
<feature type="compositionally biased region" description="Polar residues" evidence="1">
    <location>
        <begin position="160"/>
        <end position="176"/>
    </location>
</feature>
<sequence>MGSQSNDRRIQAIKYNRGAINVKLNLMPDERLDGSSSRRSDVHLTLRLIQSLYPHLQAGLQTTRLDRTTHNGIYIYFYTFDCNTCIKLLFKLVISCLTDRPTKNNKNENDKRESVGYTGQQSASHSDDQSGYHQNNTTSPYDDEDDWLPCYINREIYGDSATSSNNGQPEQQQGNSARGPRKRPNQPTTRAEREARGQAHRERREAAQRAFENTPNPSYQNQGSQGWLRHPSANTSNPTWGRGPNCQAALDERRRELERRLNQG</sequence>
<feature type="compositionally biased region" description="Polar residues" evidence="1">
    <location>
        <begin position="211"/>
        <end position="225"/>
    </location>
</feature>
<feature type="compositionally biased region" description="Basic and acidic residues" evidence="1">
    <location>
        <begin position="190"/>
        <end position="207"/>
    </location>
</feature>
<reference evidence="2 3" key="1">
    <citation type="journal article" date="2018" name="Nat. Ecol. Evol.">
        <title>Pezizomycetes genomes reveal the molecular basis of ectomycorrhizal truffle lifestyle.</title>
        <authorList>
            <person name="Murat C."/>
            <person name="Payen T."/>
            <person name="Noel B."/>
            <person name="Kuo A."/>
            <person name="Morin E."/>
            <person name="Chen J."/>
            <person name="Kohler A."/>
            <person name="Krizsan K."/>
            <person name="Balestrini R."/>
            <person name="Da Silva C."/>
            <person name="Montanini B."/>
            <person name="Hainaut M."/>
            <person name="Levati E."/>
            <person name="Barry K.W."/>
            <person name="Belfiori B."/>
            <person name="Cichocki N."/>
            <person name="Clum A."/>
            <person name="Dockter R.B."/>
            <person name="Fauchery L."/>
            <person name="Guy J."/>
            <person name="Iotti M."/>
            <person name="Le Tacon F."/>
            <person name="Lindquist E.A."/>
            <person name="Lipzen A."/>
            <person name="Malagnac F."/>
            <person name="Mello A."/>
            <person name="Molinier V."/>
            <person name="Miyauchi S."/>
            <person name="Poulain J."/>
            <person name="Riccioni C."/>
            <person name="Rubini A."/>
            <person name="Sitrit Y."/>
            <person name="Splivallo R."/>
            <person name="Traeger S."/>
            <person name="Wang M."/>
            <person name="Zifcakova L."/>
            <person name="Wipf D."/>
            <person name="Zambonelli A."/>
            <person name="Paolocci F."/>
            <person name="Nowrousian M."/>
            <person name="Ottonello S."/>
            <person name="Baldrian P."/>
            <person name="Spatafora J.W."/>
            <person name="Henrissat B."/>
            <person name="Nagy L.G."/>
            <person name="Aury J.M."/>
            <person name="Wincker P."/>
            <person name="Grigoriev I.V."/>
            <person name="Bonfante P."/>
            <person name="Martin F.M."/>
        </authorList>
    </citation>
    <scope>NUCLEOTIDE SEQUENCE [LARGE SCALE GENOMIC DNA]</scope>
    <source>
        <strain evidence="2 3">RN42</strain>
    </source>
</reference>
<protein>
    <submittedName>
        <fullName evidence="2">Uncharacterized protein</fullName>
    </submittedName>
</protein>
<organism evidence="2 3">
    <name type="scientific">Ascobolus immersus RN42</name>
    <dbReference type="NCBI Taxonomy" id="1160509"/>
    <lineage>
        <taxon>Eukaryota</taxon>
        <taxon>Fungi</taxon>
        <taxon>Dikarya</taxon>
        <taxon>Ascomycota</taxon>
        <taxon>Pezizomycotina</taxon>
        <taxon>Pezizomycetes</taxon>
        <taxon>Pezizales</taxon>
        <taxon>Ascobolaceae</taxon>
        <taxon>Ascobolus</taxon>
    </lineage>
</organism>
<dbReference type="Proteomes" id="UP000275078">
    <property type="component" value="Unassembled WGS sequence"/>
</dbReference>
<dbReference type="AlphaFoldDB" id="A0A3N4HCT9"/>
<evidence type="ECO:0000313" key="2">
    <source>
        <dbReference type="EMBL" id="RPA72153.1"/>
    </source>
</evidence>
<keyword evidence="3" id="KW-1185">Reference proteome</keyword>